<dbReference type="EMBL" id="RDBE01000008">
    <property type="protein sequence ID" value="RLV48754.1"/>
    <property type="molecule type" value="Genomic_DNA"/>
</dbReference>
<dbReference type="AlphaFoldDB" id="A0A3L8P0V8"/>
<feature type="non-terminal residue" evidence="2">
    <location>
        <position position="232"/>
    </location>
</feature>
<name>A0A3L8P0V8_9ACTN</name>
<dbReference type="OrthoDB" id="4218828at2"/>
<reference evidence="2 3" key="1">
    <citation type="submission" date="2018-10" db="EMBL/GenBank/DDBJ databases">
        <title>Marmoricola sp. 4Q3S-7 whole genome shotgun sequence.</title>
        <authorList>
            <person name="Li F."/>
        </authorList>
    </citation>
    <scope>NUCLEOTIDE SEQUENCE [LARGE SCALE GENOMIC DNA]</scope>
    <source>
        <strain evidence="2 3">4Q3S-7</strain>
    </source>
</reference>
<accession>A0A3L8P0V8</accession>
<organism evidence="2 3">
    <name type="scientific">Nocardioides mangrovicus</name>
    <dbReference type="NCBI Taxonomy" id="2478913"/>
    <lineage>
        <taxon>Bacteria</taxon>
        <taxon>Bacillati</taxon>
        <taxon>Actinomycetota</taxon>
        <taxon>Actinomycetes</taxon>
        <taxon>Propionibacteriales</taxon>
        <taxon>Nocardioidaceae</taxon>
        <taxon>Nocardioides</taxon>
    </lineage>
</organism>
<evidence type="ECO:0000313" key="2">
    <source>
        <dbReference type="EMBL" id="RLV48754.1"/>
    </source>
</evidence>
<dbReference type="Proteomes" id="UP000281708">
    <property type="component" value="Unassembled WGS sequence"/>
</dbReference>
<protein>
    <recommendedName>
        <fullName evidence="4">SH3 domain-containing protein</fullName>
    </recommendedName>
</protein>
<feature type="chain" id="PRO_5018118522" description="SH3 domain-containing protein" evidence="1">
    <location>
        <begin position="24"/>
        <end position="232"/>
    </location>
</feature>
<proteinExistence type="predicted"/>
<comment type="caution">
    <text evidence="2">The sequence shown here is derived from an EMBL/GenBank/DDBJ whole genome shotgun (WGS) entry which is preliminary data.</text>
</comment>
<sequence length="232" mass="23053">MSLMAALLLAGVGTGLGAGAASAAPSPVSAPTVHLYASSVNVRHGGSACNSSPSTSTCTTVGATLNAGNQKALCQRAGQTISDGGYSSKYWTWVALSSGSGWVSNVYITGNAHLANVPDCQSGDPASVHVYATSVNVRHGGTTCNNNPSVANCPTVGATIQPSTITALCQQSGATVSDGGYTSKYWTWVVLPSTSGFVSNVYITGDAHLAGVPDCAKTNVPGAPTGVIATAG</sequence>
<keyword evidence="1" id="KW-0732">Signal</keyword>
<gene>
    <name evidence="2" type="ORF">D9V37_13600</name>
</gene>
<keyword evidence="3" id="KW-1185">Reference proteome</keyword>
<evidence type="ECO:0008006" key="4">
    <source>
        <dbReference type="Google" id="ProtNLM"/>
    </source>
</evidence>
<evidence type="ECO:0000313" key="3">
    <source>
        <dbReference type="Proteomes" id="UP000281708"/>
    </source>
</evidence>
<feature type="signal peptide" evidence="1">
    <location>
        <begin position="1"/>
        <end position="23"/>
    </location>
</feature>
<evidence type="ECO:0000256" key="1">
    <source>
        <dbReference type="SAM" id="SignalP"/>
    </source>
</evidence>